<reference evidence="1 2" key="1">
    <citation type="submission" date="2024-08" db="EMBL/GenBank/DDBJ databases">
        <title>Gnathostoma spinigerum genome.</title>
        <authorList>
            <person name="Gonzalez-Bertolin B."/>
            <person name="Monzon S."/>
            <person name="Zaballos A."/>
            <person name="Jimenez P."/>
            <person name="Dekumyoy P."/>
            <person name="Varona S."/>
            <person name="Cuesta I."/>
            <person name="Sumanam S."/>
            <person name="Adisakwattana P."/>
            <person name="Gasser R.B."/>
            <person name="Hernandez-Gonzalez A."/>
            <person name="Young N.D."/>
            <person name="Perteguer M.J."/>
        </authorList>
    </citation>
    <scope>NUCLEOTIDE SEQUENCE [LARGE SCALE GENOMIC DNA]</scope>
    <source>
        <strain evidence="1">AL3</strain>
        <tissue evidence="1">Liver</tissue>
    </source>
</reference>
<evidence type="ECO:0000313" key="1">
    <source>
        <dbReference type="EMBL" id="MFH4977494.1"/>
    </source>
</evidence>
<dbReference type="AlphaFoldDB" id="A0ABD6EJH3"/>
<comment type="caution">
    <text evidence="1">The sequence shown here is derived from an EMBL/GenBank/DDBJ whole genome shotgun (WGS) entry which is preliminary data.</text>
</comment>
<organism evidence="1 2">
    <name type="scientific">Gnathostoma spinigerum</name>
    <dbReference type="NCBI Taxonomy" id="75299"/>
    <lineage>
        <taxon>Eukaryota</taxon>
        <taxon>Metazoa</taxon>
        <taxon>Ecdysozoa</taxon>
        <taxon>Nematoda</taxon>
        <taxon>Chromadorea</taxon>
        <taxon>Rhabditida</taxon>
        <taxon>Spirurina</taxon>
        <taxon>Gnathostomatomorpha</taxon>
        <taxon>Gnathostomatoidea</taxon>
        <taxon>Gnathostomatidae</taxon>
        <taxon>Gnathostoma</taxon>
    </lineage>
</organism>
<sequence length="85" mass="9683">MCWNRSVTVQQILAGHCFRCQKYLERIAVVIRVLDENRSIFACISLSGEVTRKRSVKSVTEVGMDTDGIRFTQRCSLSHRCSNGM</sequence>
<dbReference type="EMBL" id="JBGFUD010002343">
    <property type="protein sequence ID" value="MFH4977494.1"/>
    <property type="molecule type" value="Genomic_DNA"/>
</dbReference>
<gene>
    <name evidence="1" type="ORF">AB6A40_004203</name>
</gene>
<evidence type="ECO:0000313" key="2">
    <source>
        <dbReference type="Proteomes" id="UP001608902"/>
    </source>
</evidence>
<accession>A0ABD6EJH3</accession>
<dbReference type="Proteomes" id="UP001608902">
    <property type="component" value="Unassembled WGS sequence"/>
</dbReference>
<name>A0ABD6EJH3_9BILA</name>
<proteinExistence type="predicted"/>
<keyword evidence="2" id="KW-1185">Reference proteome</keyword>
<protein>
    <submittedName>
        <fullName evidence="1">Uncharacterized protein</fullName>
    </submittedName>
</protein>